<sequence length="139" mass="15852">MSLLRSMHLAKFMAEMVALSLAVKWSDPQMLSTKRIMHFRMLFEAIFECHDKVAKKALNNTERFGFLFEKTGGRSLEASLPDGPRLFLRNPYQGKGQSLTLMKAVFEDSARSTESYVLSLFFPGFSFSFCHLQNPLFPG</sequence>
<name>A0ABR2TXW9_9ROSI</name>
<dbReference type="Proteomes" id="UP001396334">
    <property type="component" value="Unassembled WGS sequence"/>
</dbReference>
<evidence type="ECO:0000313" key="3">
    <source>
        <dbReference type="Proteomes" id="UP001396334"/>
    </source>
</evidence>
<organism evidence="2 3">
    <name type="scientific">Hibiscus sabdariffa</name>
    <name type="common">roselle</name>
    <dbReference type="NCBI Taxonomy" id="183260"/>
    <lineage>
        <taxon>Eukaryota</taxon>
        <taxon>Viridiplantae</taxon>
        <taxon>Streptophyta</taxon>
        <taxon>Embryophyta</taxon>
        <taxon>Tracheophyta</taxon>
        <taxon>Spermatophyta</taxon>
        <taxon>Magnoliopsida</taxon>
        <taxon>eudicotyledons</taxon>
        <taxon>Gunneridae</taxon>
        <taxon>Pentapetalae</taxon>
        <taxon>rosids</taxon>
        <taxon>malvids</taxon>
        <taxon>Malvales</taxon>
        <taxon>Malvaceae</taxon>
        <taxon>Malvoideae</taxon>
        <taxon>Hibiscus</taxon>
    </lineage>
</organism>
<evidence type="ECO:0000313" key="2">
    <source>
        <dbReference type="EMBL" id="KAK9042328.1"/>
    </source>
</evidence>
<proteinExistence type="predicted"/>
<accession>A0ABR2TXW9</accession>
<reference evidence="2 3" key="1">
    <citation type="journal article" date="2024" name="G3 (Bethesda)">
        <title>Genome assembly of Hibiscus sabdariffa L. provides insights into metabolisms of medicinal natural products.</title>
        <authorList>
            <person name="Kim T."/>
        </authorList>
    </citation>
    <scope>NUCLEOTIDE SEQUENCE [LARGE SCALE GENOMIC DNA]</scope>
    <source>
        <strain evidence="2">TK-2024</strain>
        <tissue evidence="2">Old leaves</tissue>
    </source>
</reference>
<keyword evidence="3" id="KW-1185">Reference proteome</keyword>
<dbReference type="EMBL" id="JBBPBN010000004">
    <property type="protein sequence ID" value="KAK9042328.1"/>
    <property type="molecule type" value="Genomic_DNA"/>
</dbReference>
<evidence type="ECO:0000256" key="1">
    <source>
        <dbReference type="SAM" id="SignalP"/>
    </source>
</evidence>
<protein>
    <submittedName>
        <fullName evidence="2">Uncharacterized protein</fullName>
    </submittedName>
</protein>
<keyword evidence="1" id="KW-0732">Signal</keyword>
<gene>
    <name evidence="2" type="ORF">V6N11_017405</name>
</gene>
<feature type="signal peptide" evidence="1">
    <location>
        <begin position="1"/>
        <end position="22"/>
    </location>
</feature>
<feature type="chain" id="PRO_5047522250" evidence="1">
    <location>
        <begin position="23"/>
        <end position="139"/>
    </location>
</feature>
<comment type="caution">
    <text evidence="2">The sequence shown here is derived from an EMBL/GenBank/DDBJ whole genome shotgun (WGS) entry which is preliminary data.</text>
</comment>